<organism evidence="2 3">
    <name type="scientific">Actinomadura harenae</name>
    <dbReference type="NCBI Taxonomy" id="2483351"/>
    <lineage>
        <taxon>Bacteria</taxon>
        <taxon>Bacillati</taxon>
        <taxon>Actinomycetota</taxon>
        <taxon>Actinomycetes</taxon>
        <taxon>Streptosporangiales</taxon>
        <taxon>Thermomonosporaceae</taxon>
        <taxon>Actinomadura</taxon>
    </lineage>
</organism>
<evidence type="ECO:0000313" key="2">
    <source>
        <dbReference type="EMBL" id="RMI40662.1"/>
    </source>
</evidence>
<dbReference type="Proteomes" id="UP000282674">
    <property type="component" value="Unassembled WGS sequence"/>
</dbReference>
<dbReference type="RefSeq" id="WP_122197005.1">
    <property type="nucleotide sequence ID" value="NZ_JBHSKC010000002.1"/>
</dbReference>
<proteinExistence type="predicted"/>
<protein>
    <recommendedName>
        <fullName evidence="4">Lipoprotein</fullName>
    </recommendedName>
</protein>
<accession>A0A3M2LTV0</accession>
<keyword evidence="3" id="KW-1185">Reference proteome</keyword>
<sequence>MRMSAPRLIGTLALGGALLASAACGPLDSITGGNKKTACNNIKADLTAIKSKVSQPDASNLRSSSAANARLYRETASKIRSEGAKAGGDVKSSSDKVASDLESLATVLGNIGSGSTSTPNMSGSRNFIQDAADLGRACGYTG</sequence>
<keyword evidence="1" id="KW-0732">Signal</keyword>
<reference evidence="2 3" key="1">
    <citation type="submission" date="2018-10" db="EMBL/GenBank/DDBJ databases">
        <title>Isolation from soil.</title>
        <authorList>
            <person name="Hu J."/>
        </authorList>
    </citation>
    <scope>NUCLEOTIDE SEQUENCE [LARGE SCALE GENOMIC DNA]</scope>
    <source>
        <strain evidence="2 3">NEAU-Ht49</strain>
    </source>
</reference>
<gene>
    <name evidence="2" type="ORF">EBO15_25680</name>
</gene>
<dbReference type="EMBL" id="RFFG01000051">
    <property type="protein sequence ID" value="RMI40662.1"/>
    <property type="molecule type" value="Genomic_DNA"/>
</dbReference>
<evidence type="ECO:0000256" key="1">
    <source>
        <dbReference type="SAM" id="SignalP"/>
    </source>
</evidence>
<name>A0A3M2LTV0_9ACTN</name>
<evidence type="ECO:0008006" key="4">
    <source>
        <dbReference type="Google" id="ProtNLM"/>
    </source>
</evidence>
<evidence type="ECO:0000313" key="3">
    <source>
        <dbReference type="Proteomes" id="UP000282674"/>
    </source>
</evidence>
<dbReference type="AlphaFoldDB" id="A0A3M2LTV0"/>
<comment type="caution">
    <text evidence="2">The sequence shown here is derived from an EMBL/GenBank/DDBJ whole genome shotgun (WGS) entry which is preliminary data.</text>
</comment>
<dbReference type="PROSITE" id="PS51257">
    <property type="entry name" value="PROKAR_LIPOPROTEIN"/>
    <property type="match status" value="1"/>
</dbReference>
<dbReference type="OrthoDB" id="3478712at2"/>
<feature type="signal peptide" evidence="1">
    <location>
        <begin position="1"/>
        <end position="22"/>
    </location>
</feature>
<feature type="chain" id="PRO_5018239996" description="Lipoprotein" evidence="1">
    <location>
        <begin position="23"/>
        <end position="142"/>
    </location>
</feature>